<dbReference type="SMART" id="SM00409">
    <property type="entry name" value="IG"/>
    <property type="match status" value="2"/>
</dbReference>
<accession>A0A9J8DLG7</accession>
<feature type="signal peptide" evidence="4">
    <location>
        <begin position="1"/>
        <end position="15"/>
    </location>
</feature>
<evidence type="ECO:0000256" key="1">
    <source>
        <dbReference type="ARBA" id="ARBA00004496"/>
    </source>
</evidence>
<evidence type="ECO:0000256" key="4">
    <source>
        <dbReference type="SAM" id="SignalP"/>
    </source>
</evidence>
<reference evidence="6" key="2">
    <citation type="submission" date="2025-09" db="UniProtKB">
        <authorList>
            <consortium name="Ensembl"/>
        </authorList>
    </citation>
    <scope>IDENTIFICATION</scope>
</reference>
<dbReference type="SUPFAM" id="SSF48726">
    <property type="entry name" value="Immunoglobulin"/>
    <property type="match status" value="2"/>
</dbReference>
<dbReference type="OMA" id="DMAICTE"/>
<dbReference type="SMART" id="SM00408">
    <property type="entry name" value="IGc2"/>
    <property type="match status" value="2"/>
</dbReference>
<comment type="subcellular location">
    <subcellularLocation>
        <location evidence="1">Cytoplasm</location>
    </subcellularLocation>
</comment>
<evidence type="ECO:0000259" key="5">
    <source>
        <dbReference type="PROSITE" id="PS50835"/>
    </source>
</evidence>
<proteinExistence type="predicted"/>
<dbReference type="InterPro" id="IPR007110">
    <property type="entry name" value="Ig-like_dom"/>
</dbReference>
<dbReference type="Ensembl" id="ENSCCRT00000114005.1">
    <property type="protein sequence ID" value="ENSCCRP00000180906.1"/>
    <property type="gene ID" value="ENSCCRG00000064726.1"/>
</dbReference>
<organism evidence="6 7">
    <name type="scientific">Cyprinus carpio carpio</name>
    <dbReference type="NCBI Taxonomy" id="630221"/>
    <lineage>
        <taxon>Eukaryota</taxon>
        <taxon>Metazoa</taxon>
        <taxon>Chordata</taxon>
        <taxon>Craniata</taxon>
        <taxon>Vertebrata</taxon>
        <taxon>Euteleostomi</taxon>
        <taxon>Actinopterygii</taxon>
        <taxon>Neopterygii</taxon>
        <taxon>Teleostei</taxon>
        <taxon>Ostariophysi</taxon>
        <taxon>Cypriniformes</taxon>
        <taxon>Cyprinidae</taxon>
        <taxon>Cyprininae</taxon>
        <taxon>Cyprinus</taxon>
    </lineage>
</organism>
<evidence type="ECO:0000313" key="7">
    <source>
        <dbReference type="Proteomes" id="UP001108240"/>
    </source>
</evidence>
<feature type="chain" id="PRO_5039913037" description="Ig-like domain-containing protein" evidence="4">
    <location>
        <begin position="16"/>
        <end position="257"/>
    </location>
</feature>
<dbReference type="PROSITE" id="PS50835">
    <property type="entry name" value="IG_LIKE"/>
    <property type="match status" value="2"/>
</dbReference>
<dbReference type="PANTHER" id="PTHR47633:SF4">
    <property type="entry name" value="MYOPALLADIN ISOFORM X1"/>
    <property type="match status" value="1"/>
</dbReference>
<dbReference type="GeneTree" id="ENSGT01110000267173"/>
<feature type="domain" description="Ig-like" evidence="5">
    <location>
        <begin position="115"/>
        <end position="206"/>
    </location>
</feature>
<dbReference type="InterPro" id="IPR003599">
    <property type="entry name" value="Ig_sub"/>
</dbReference>
<evidence type="ECO:0000313" key="6">
    <source>
        <dbReference type="Ensembl" id="ENSCCRP00000180906.1"/>
    </source>
</evidence>
<dbReference type="Pfam" id="PF07679">
    <property type="entry name" value="I-set"/>
    <property type="match status" value="2"/>
</dbReference>
<protein>
    <recommendedName>
        <fullName evidence="5">Ig-like domain-containing protein</fullName>
    </recommendedName>
</protein>
<dbReference type="FunFam" id="2.60.40.10:FF:000425">
    <property type="entry name" value="Myosin light chain kinase"/>
    <property type="match status" value="2"/>
</dbReference>
<dbReference type="InterPro" id="IPR013098">
    <property type="entry name" value="Ig_I-set"/>
</dbReference>
<dbReference type="PANTHER" id="PTHR47633">
    <property type="entry name" value="IMMUNOGLOBULIN"/>
    <property type="match status" value="1"/>
</dbReference>
<evidence type="ECO:0000256" key="2">
    <source>
        <dbReference type="ARBA" id="ARBA00022490"/>
    </source>
</evidence>
<dbReference type="GO" id="GO:0005737">
    <property type="term" value="C:cytoplasm"/>
    <property type="evidence" value="ECO:0007669"/>
    <property type="project" value="UniProtKB-SubCell"/>
</dbReference>
<dbReference type="Proteomes" id="UP001108240">
    <property type="component" value="Unplaced"/>
</dbReference>
<dbReference type="Gene3D" id="2.60.40.10">
    <property type="entry name" value="Immunoglobulins"/>
    <property type="match status" value="2"/>
</dbReference>
<dbReference type="InterPro" id="IPR003598">
    <property type="entry name" value="Ig_sub2"/>
</dbReference>
<evidence type="ECO:0000256" key="3">
    <source>
        <dbReference type="ARBA" id="ARBA00023319"/>
    </source>
</evidence>
<sequence>HLLLFSVFLFNLLRALLCPLLEKPVFQSKLTPAEVTIGESVRFTVTVSGFPKPKVQWFHNGKVITSSTVYKFVEERDEYTLIITQVKKEYEGEYSCTATAEKWVEQMFKLPGQPPCFTTQIQPVRCAEGSEVKFQYRVTGTPFPDVQWFKSKSQIKSSQTCSVVSNPDGTGFLIMNNIQQSDSGLYTCKAVNPFGEASCSAELIVSMKEEATESRLYSVSLPGQAGASLQGDHQVIYTIGTEDRQMVTSEQVDTLHD</sequence>
<feature type="domain" description="Ig-like" evidence="5">
    <location>
        <begin position="24"/>
        <end position="99"/>
    </location>
</feature>
<name>A0A9J8DLG7_CYPCA</name>
<keyword evidence="2" id="KW-0963">Cytoplasm</keyword>
<keyword evidence="3" id="KW-0393">Immunoglobulin domain</keyword>
<keyword evidence="4" id="KW-0732">Signal</keyword>
<reference evidence="6" key="1">
    <citation type="submission" date="2025-08" db="UniProtKB">
        <authorList>
            <consortium name="Ensembl"/>
        </authorList>
    </citation>
    <scope>IDENTIFICATION</scope>
</reference>
<dbReference type="InterPro" id="IPR036179">
    <property type="entry name" value="Ig-like_dom_sf"/>
</dbReference>
<dbReference type="AlphaFoldDB" id="A0A9J8DLG7"/>
<dbReference type="InterPro" id="IPR013783">
    <property type="entry name" value="Ig-like_fold"/>
</dbReference>
<keyword evidence="7" id="KW-1185">Reference proteome</keyword>